<feature type="transmembrane region" description="Helical" evidence="1">
    <location>
        <begin position="153"/>
        <end position="172"/>
    </location>
</feature>
<keyword evidence="1" id="KW-1133">Transmembrane helix</keyword>
<keyword evidence="1" id="KW-0812">Transmembrane</keyword>
<dbReference type="Pfam" id="PF02517">
    <property type="entry name" value="Rce1-like"/>
    <property type="match status" value="1"/>
</dbReference>
<evidence type="ECO:0000313" key="3">
    <source>
        <dbReference type="EMBL" id="VGO16764.1"/>
    </source>
</evidence>
<feature type="domain" description="CAAX prenyl protease 2/Lysostaphin resistance protein A-like" evidence="2">
    <location>
        <begin position="100"/>
        <end position="191"/>
    </location>
</feature>
<evidence type="ECO:0000259" key="2">
    <source>
        <dbReference type="Pfam" id="PF02517"/>
    </source>
</evidence>
<dbReference type="GO" id="GO:0080120">
    <property type="term" value="P:CAAX-box protein maturation"/>
    <property type="evidence" value="ECO:0007669"/>
    <property type="project" value="UniProtKB-ARBA"/>
</dbReference>
<organism evidence="3 4">
    <name type="scientific">Pontiella desulfatans</name>
    <dbReference type="NCBI Taxonomy" id="2750659"/>
    <lineage>
        <taxon>Bacteria</taxon>
        <taxon>Pseudomonadati</taxon>
        <taxon>Kiritimatiellota</taxon>
        <taxon>Kiritimatiellia</taxon>
        <taxon>Kiritimatiellales</taxon>
        <taxon>Pontiellaceae</taxon>
        <taxon>Pontiella</taxon>
    </lineage>
</organism>
<name>A0A6C2UBM2_PONDE</name>
<proteinExistence type="predicted"/>
<dbReference type="EMBL" id="CAAHFG010000004">
    <property type="protein sequence ID" value="VGO16764.1"/>
    <property type="molecule type" value="Genomic_DNA"/>
</dbReference>
<dbReference type="AlphaFoldDB" id="A0A6C2UBM2"/>
<accession>A0A6C2UBM2</accession>
<feature type="transmembrane region" description="Helical" evidence="1">
    <location>
        <begin position="179"/>
        <end position="201"/>
    </location>
</feature>
<dbReference type="RefSeq" id="WP_136082290.1">
    <property type="nucleotide sequence ID" value="NZ_CAAHFG010000004.1"/>
</dbReference>
<dbReference type="InterPro" id="IPR003675">
    <property type="entry name" value="Rce1/LyrA-like_dom"/>
</dbReference>
<gene>
    <name evidence="3" type="ORF">PDESU_05356</name>
</gene>
<dbReference type="Proteomes" id="UP000366872">
    <property type="component" value="Unassembled WGS sequence"/>
</dbReference>
<evidence type="ECO:0000313" key="4">
    <source>
        <dbReference type="Proteomes" id="UP000366872"/>
    </source>
</evidence>
<reference evidence="3 4" key="1">
    <citation type="submission" date="2019-04" db="EMBL/GenBank/DDBJ databases">
        <authorList>
            <person name="Van Vliet M D."/>
        </authorList>
    </citation>
    <scope>NUCLEOTIDE SEQUENCE [LARGE SCALE GENOMIC DNA]</scope>
    <source>
        <strain evidence="3 4">F1</strain>
    </source>
</reference>
<dbReference type="GO" id="GO:0004175">
    <property type="term" value="F:endopeptidase activity"/>
    <property type="evidence" value="ECO:0007669"/>
    <property type="project" value="UniProtKB-ARBA"/>
</dbReference>
<feature type="transmembrane region" description="Helical" evidence="1">
    <location>
        <begin position="92"/>
        <end position="115"/>
    </location>
</feature>
<keyword evidence="1" id="KW-0472">Membrane</keyword>
<evidence type="ECO:0000256" key="1">
    <source>
        <dbReference type="SAM" id="Phobius"/>
    </source>
</evidence>
<feature type="transmembrane region" description="Helical" evidence="1">
    <location>
        <begin position="58"/>
        <end position="80"/>
    </location>
</feature>
<feature type="transmembrane region" description="Helical" evidence="1">
    <location>
        <begin position="12"/>
        <end position="38"/>
    </location>
</feature>
<keyword evidence="4" id="KW-1185">Reference proteome</keyword>
<protein>
    <recommendedName>
        <fullName evidence="2">CAAX prenyl protease 2/Lysostaphin resistance protein A-like domain-containing protein</fullName>
    </recommendedName>
</protein>
<feature type="transmembrane region" description="Helical" evidence="1">
    <location>
        <begin position="127"/>
        <end position="147"/>
    </location>
</feature>
<sequence length="202" mass="23016">MNLFAGFVPYMAVLVGLYLFRSAWTAVLLYHAGIVAFLLMRRRPNVWKRAWAGMRTPLLIPSVLVCAFAAPIVYFMWPWFAASETVLPEWMARYGLTGLSWLLLVPYFSIVHPVLEEIHWRGLAPEGFVWLCWQDLLFAGYHVLVLFQLIHWPWLFLVFGVLVGSSVFWRWAADRFGGYGLPILTHAAADAGVVVAVGFLLQ</sequence>